<dbReference type="Proteomes" id="UP000824469">
    <property type="component" value="Unassembled WGS sequence"/>
</dbReference>
<comment type="similarity">
    <text evidence="4">Belongs to the cyclin family.</text>
</comment>
<feature type="non-terminal residue" evidence="6">
    <location>
        <position position="143"/>
    </location>
</feature>
<dbReference type="InterPro" id="IPR048258">
    <property type="entry name" value="Cyclins_cyclin-box"/>
</dbReference>
<evidence type="ECO:0000313" key="6">
    <source>
        <dbReference type="EMBL" id="KAH9301742.1"/>
    </source>
</evidence>
<keyword evidence="7" id="KW-1185">Reference proteome</keyword>
<dbReference type="SUPFAM" id="SSF47954">
    <property type="entry name" value="Cyclin-like"/>
    <property type="match status" value="1"/>
</dbReference>
<gene>
    <name evidence="6" type="ORF">KI387_013325</name>
</gene>
<dbReference type="GO" id="GO:0051301">
    <property type="term" value="P:cell division"/>
    <property type="evidence" value="ECO:0007669"/>
    <property type="project" value="UniProtKB-KW"/>
</dbReference>
<keyword evidence="3" id="KW-0131">Cell cycle</keyword>
<dbReference type="PROSITE" id="PS00292">
    <property type="entry name" value="CYCLINS"/>
    <property type="match status" value="1"/>
</dbReference>
<protein>
    <recommendedName>
        <fullName evidence="5">Cyclin-like domain-containing protein</fullName>
    </recommendedName>
</protein>
<evidence type="ECO:0000259" key="5">
    <source>
        <dbReference type="SMART" id="SM00385"/>
    </source>
</evidence>
<dbReference type="Pfam" id="PF00134">
    <property type="entry name" value="Cyclin_N"/>
    <property type="match status" value="1"/>
</dbReference>
<dbReference type="SMART" id="SM00385">
    <property type="entry name" value="CYCLIN"/>
    <property type="match status" value="1"/>
</dbReference>
<evidence type="ECO:0000313" key="7">
    <source>
        <dbReference type="Proteomes" id="UP000824469"/>
    </source>
</evidence>
<dbReference type="OMA" id="REHIVAM"/>
<dbReference type="EMBL" id="JAHRHJ020000009">
    <property type="protein sequence ID" value="KAH9301742.1"/>
    <property type="molecule type" value="Genomic_DNA"/>
</dbReference>
<dbReference type="AlphaFoldDB" id="A0AA38CLA8"/>
<feature type="domain" description="Cyclin-like" evidence="5">
    <location>
        <begin position="65"/>
        <end position="143"/>
    </location>
</feature>
<organism evidence="6 7">
    <name type="scientific">Taxus chinensis</name>
    <name type="common">Chinese yew</name>
    <name type="synonym">Taxus wallichiana var. chinensis</name>
    <dbReference type="NCBI Taxonomy" id="29808"/>
    <lineage>
        <taxon>Eukaryota</taxon>
        <taxon>Viridiplantae</taxon>
        <taxon>Streptophyta</taxon>
        <taxon>Embryophyta</taxon>
        <taxon>Tracheophyta</taxon>
        <taxon>Spermatophyta</taxon>
        <taxon>Pinopsida</taxon>
        <taxon>Pinidae</taxon>
        <taxon>Conifers II</taxon>
        <taxon>Cupressales</taxon>
        <taxon>Taxaceae</taxon>
        <taxon>Taxus</taxon>
    </lineage>
</organism>
<reference evidence="6 7" key="1">
    <citation type="journal article" date="2021" name="Nat. Plants">
        <title>The Taxus genome provides insights into paclitaxel biosynthesis.</title>
        <authorList>
            <person name="Xiong X."/>
            <person name="Gou J."/>
            <person name="Liao Q."/>
            <person name="Li Y."/>
            <person name="Zhou Q."/>
            <person name="Bi G."/>
            <person name="Li C."/>
            <person name="Du R."/>
            <person name="Wang X."/>
            <person name="Sun T."/>
            <person name="Guo L."/>
            <person name="Liang H."/>
            <person name="Lu P."/>
            <person name="Wu Y."/>
            <person name="Zhang Z."/>
            <person name="Ro D.K."/>
            <person name="Shang Y."/>
            <person name="Huang S."/>
            <person name="Yan J."/>
        </authorList>
    </citation>
    <scope>NUCLEOTIDE SEQUENCE [LARGE SCALE GENOMIC DNA]</scope>
    <source>
        <strain evidence="6">Ta-2019</strain>
    </source>
</reference>
<evidence type="ECO:0000256" key="4">
    <source>
        <dbReference type="RuleBase" id="RU000383"/>
    </source>
</evidence>
<feature type="non-terminal residue" evidence="6">
    <location>
        <position position="1"/>
    </location>
</feature>
<dbReference type="FunFam" id="1.10.472.10:FF:000001">
    <property type="entry name" value="G2/mitotic-specific cyclin"/>
    <property type="match status" value="1"/>
</dbReference>
<dbReference type="InterPro" id="IPR039361">
    <property type="entry name" value="Cyclin"/>
</dbReference>
<comment type="caution">
    <text evidence="6">The sequence shown here is derived from an EMBL/GenBank/DDBJ whole genome shotgun (WGS) entry which is preliminary data.</text>
</comment>
<evidence type="ECO:0000256" key="2">
    <source>
        <dbReference type="ARBA" id="ARBA00023127"/>
    </source>
</evidence>
<proteinExistence type="inferred from homology"/>
<dbReference type="PANTHER" id="PTHR10177">
    <property type="entry name" value="CYCLINS"/>
    <property type="match status" value="1"/>
</dbReference>
<keyword evidence="2 4" id="KW-0195">Cyclin</keyword>
<evidence type="ECO:0000256" key="3">
    <source>
        <dbReference type="ARBA" id="ARBA00023306"/>
    </source>
</evidence>
<keyword evidence="1" id="KW-0132">Cell division</keyword>
<name>A0AA38CLA8_TAXCH</name>
<dbReference type="InterPro" id="IPR013763">
    <property type="entry name" value="Cyclin-like_dom"/>
</dbReference>
<sequence length="143" mass="16917">IACKELEELPPNIDDEDLQNQLAVAEYVEDIYKFYRKTEIMSCVPPDYMSKQVEINDKMRAILIDWLIEVHLKFELMPETLYLTMNVIDRYLSLETVTRRKLQLVGLTAMFIACKYEEIWTPEINDFVSISAKEYTREHIVAM</sequence>
<dbReference type="Gene3D" id="1.10.472.10">
    <property type="entry name" value="Cyclin-like"/>
    <property type="match status" value="2"/>
</dbReference>
<accession>A0AA38CLA8</accession>
<dbReference type="InterPro" id="IPR036915">
    <property type="entry name" value="Cyclin-like_sf"/>
</dbReference>
<evidence type="ECO:0000256" key="1">
    <source>
        <dbReference type="ARBA" id="ARBA00022618"/>
    </source>
</evidence>
<dbReference type="InterPro" id="IPR006671">
    <property type="entry name" value="Cyclin_N"/>
</dbReference>